<sequence length="185" mass="20410">MTSQQRFTREDMTDAGLLPVGRDPRDVTGPEVLIRIMDYFCEHGTVEGFVDVEEDEGYWSEESDDEEVEESTDPNRTWVGSGSPSLVSPYIANLPTSSSGAVHGSQDDMVSQSVFPDVTELTVEISSPEIRAKATARTSQDLRKLFQRALENPKGQSSVKVSLPDMRYIGPVGAQDPDDSFVFQT</sequence>
<dbReference type="Proteomes" id="UP001230649">
    <property type="component" value="Unassembled WGS sequence"/>
</dbReference>
<reference evidence="1" key="1">
    <citation type="submission" date="2023-04" db="EMBL/GenBank/DDBJ databases">
        <title>Draft Genome sequencing of Naganishia species isolated from polar environments using Oxford Nanopore Technology.</title>
        <authorList>
            <person name="Leo P."/>
            <person name="Venkateswaran K."/>
        </authorList>
    </citation>
    <scope>NUCLEOTIDE SEQUENCE</scope>
    <source>
        <strain evidence="1">MNA-CCFEE 5262</strain>
    </source>
</reference>
<evidence type="ECO:0000313" key="2">
    <source>
        <dbReference type="Proteomes" id="UP001230649"/>
    </source>
</evidence>
<name>A0ACC2X3N1_9TREE</name>
<accession>A0ACC2X3N1</accession>
<protein>
    <submittedName>
        <fullName evidence="1">Uncharacterized protein</fullName>
    </submittedName>
</protein>
<organism evidence="1 2">
    <name type="scientific">Naganishia adeliensis</name>
    <dbReference type="NCBI Taxonomy" id="92952"/>
    <lineage>
        <taxon>Eukaryota</taxon>
        <taxon>Fungi</taxon>
        <taxon>Dikarya</taxon>
        <taxon>Basidiomycota</taxon>
        <taxon>Agaricomycotina</taxon>
        <taxon>Tremellomycetes</taxon>
        <taxon>Filobasidiales</taxon>
        <taxon>Filobasidiaceae</taxon>
        <taxon>Naganishia</taxon>
    </lineage>
</organism>
<keyword evidence="2" id="KW-1185">Reference proteome</keyword>
<comment type="caution">
    <text evidence="1">The sequence shown here is derived from an EMBL/GenBank/DDBJ whole genome shotgun (WGS) entry which is preliminary data.</text>
</comment>
<dbReference type="EMBL" id="JASBWS010000001">
    <property type="protein sequence ID" value="KAJ9117882.1"/>
    <property type="molecule type" value="Genomic_DNA"/>
</dbReference>
<proteinExistence type="predicted"/>
<gene>
    <name evidence="1" type="ORF">QFC20_000163</name>
</gene>
<evidence type="ECO:0000313" key="1">
    <source>
        <dbReference type="EMBL" id="KAJ9117882.1"/>
    </source>
</evidence>